<evidence type="ECO:0000313" key="1">
    <source>
        <dbReference type="EMBL" id="HIY72471.1"/>
    </source>
</evidence>
<dbReference type="InterPro" id="IPR045527">
    <property type="entry name" value="DUF6470"/>
</dbReference>
<accession>A0A9D1Z5L4</accession>
<comment type="caution">
    <text evidence="1">The sequence shown here is derived from an EMBL/GenBank/DDBJ whole genome shotgun (WGS) entry which is preliminary data.</text>
</comment>
<proteinExistence type="predicted"/>
<dbReference type="AlphaFoldDB" id="A0A9D1Z5L4"/>
<protein>
    <submittedName>
        <fullName evidence="1">Uncharacterized protein</fullName>
    </submittedName>
</protein>
<sequence length="201" mass="22496">MYPLIEIQTVPIEIQMKVTNARLEYARGTAQMEVSRDKKGLQIRSQPIKVNIDTFEARSSVMPTTAQRIQQSAQNGIQASYEATAVLAQQGRAMMESPVDGTVIPQMAKDTVQRPMVNLNIQFLPSAGADLSWTGGEMSIHYEMDKLNFDWRMEQMNFTFVPGDIEFTMTQRPDVIIKYVGGPLYVPPSSDPDYGPVDVMA</sequence>
<dbReference type="Proteomes" id="UP000886824">
    <property type="component" value="Unassembled WGS sequence"/>
</dbReference>
<organism evidence="1 2">
    <name type="scientific">Candidatus Intestinimonas merdavium</name>
    <dbReference type="NCBI Taxonomy" id="2838622"/>
    <lineage>
        <taxon>Bacteria</taxon>
        <taxon>Bacillati</taxon>
        <taxon>Bacillota</taxon>
        <taxon>Clostridia</taxon>
        <taxon>Eubacteriales</taxon>
        <taxon>Intestinimonas</taxon>
    </lineage>
</organism>
<reference evidence="1" key="2">
    <citation type="submission" date="2021-04" db="EMBL/GenBank/DDBJ databases">
        <authorList>
            <person name="Gilroy R."/>
        </authorList>
    </citation>
    <scope>NUCLEOTIDE SEQUENCE</scope>
    <source>
        <strain evidence="1">CHK33-7979</strain>
    </source>
</reference>
<dbReference type="Pfam" id="PF20074">
    <property type="entry name" value="DUF6470"/>
    <property type="match status" value="1"/>
</dbReference>
<reference evidence="1" key="1">
    <citation type="journal article" date="2021" name="PeerJ">
        <title>Extensive microbial diversity within the chicken gut microbiome revealed by metagenomics and culture.</title>
        <authorList>
            <person name="Gilroy R."/>
            <person name="Ravi A."/>
            <person name="Getino M."/>
            <person name="Pursley I."/>
            <person name="Horton D.L."/>
            <person name="Alikhan N.F."/>
            <person name="Baker D."/>
            <person name="Gharbi K."/>
            <person name="Hall N."/>
            <person name="Watson M."/>
            <person name="Adriaenssens E.M."/>
            <person name="Foster-Nyarko E."/>
            <person name="Jarju S."/>
            <person name="Secka A."/>
            <person name="Antonio M."/>
            <person name="Oren A."/>
            <person name="Chaudhuri R.R."/>
            <person name="La Ragione R."/>
            <person name="Hildebrand F."/>
            <person name="Pallen M.J."/>
        </authorList>
    </citation>
    <scope>NUCLEOTIDE SEQUENCE</scope>
    <source>
        <strain evidence="1">CHK33-7979</strain>
    </source>
</reference>
<evidence type="ECO:0000313" key="2">
    <source>
        <dbReference type="Proteomes" id="UP000886824"/>
    </source>
</evidence>
<gene>
    <name evidence="1" type="ORF">H9826_00665</name>
</gene>
<dbReference type="EMBL" id="DXCX01000011">
    <property type="protein sequence ID" value="HIY72471.1"/>
    <property type="molecule type" value="Genomic_DNA"/>
</dbReference>
<name>A0A9D1Z5L4_9FIRM</name>